<dbReference type="WBParaSite" id="ES5_v2.g7979.t1">
    <property type="protein sequence ID" value="ES5_v2.g7979.t1"/>
    <property type="gene ID" value="ES5_v2.g7979"/>
</dbReference>
<proteinExistence type="predicted"/>
<evidence type="ECO:0000313" key="2">
    <source>
        <dbReference type="WBParaSite" id="ES5_v2.g7979.t1"/>
    </source>
</evidence>
<accession>A0AC34GSZ8</accession>
<sequence length="269" mass="30702">MFDNNFENINREPLILISGKAKLFGCILTDMDTVEKFEYTNNGEKVLEKCKCDSVGYRYWLCLTCSTLLQKCGTNHILCKCGKQEDSKKLERFCFSQKASFKFGDALIRCDKQVIEETVYVENVVEEIVAEEFAQEDAVAEEVENIVESSTEDEENDETIVKSEEILLQRTKDFSTETLNIQADEKNHMNVNQMCESKYENIPAQENASSDSEGETCHFTAKQKLHAKNTSLESLNPEHSAKIVTNHIYETPPDMNIYDSPPDLTTEIQ</sequence>
<dbReference type="Proteomes" id="UP000887579">
    <property type="component" value="Unplaced"/>
</dbReference>
<evidence type="ECO:0000313" key="1">
    <source>
        <dbReference type="Proteomes" id="UP000887579"/>
    </source>
</evidence>
<reference evidence="2" key="1">
    <citation type="submission" date="2022-11" db="UniProtKB">
        <authorList>
            <consortium name="WormBaseParasite"/>
        </authorList>
    </citation>
    <scope>IDENTIFICATION</scope>
</reference>
<name>A0AC34GSZ8_9BILA</name>
<protein>
    <submittedName>
        <fullName evidence="2">Uncharacterized protein</fullName>
    </submittedName>
</protein>
<organism evidence="1 2">
    <name type="scientific">Panagrolaimus sp. ES5</name>
    <dbReference type="NCBI Taxonomy" id="591445"/>
    <lineage>
        <taxon>Eukaryota</taxon>
        <taxon>Metazoa</taxon>
        <taxon>Ecdysozoa</taxon>
        <taxon>Nematoda</taxon>
        <taxon>Chromadorea</taxon>
        <taxon>Rhabditida</taxon>
        <taxon>Tylenchina</taxon>
        <taxon>Panagrolaimomorpha</taxon>
        <taxon>Panagrolaimoidea</taxon>
        <taxon>Panagrolaimidae</taxon>
        <taxon>Panagrolaimus</taxon>
    </lineage>
</organism>